<dbReference type="PhylomeDB" id="A0A0A2INL7"/>
<evidence type="ECO:0000256" key="3">
    <source>
        <dbReference type="ARBA" id="ARBA00010790"/>
    </source>
</evidence>
<dbReference type="PANTHER" id="PTHR11552">
    <property type="entry name" value="GLUCOSE-METHANOL-CHOLINE GMC OXIDOREDUCTASE"/>
    <property type="match status" value="1"/>
</dbReference>
<evidence type="ECO:0000313" key="9">
    <source>
        <dbReference type="Proteomes" id="UP000030143"/>
    </source>
</evidence>
<dbReference type="Proteomes" id="UP000030143">
    <property type="component" value="Unassembled WGS sequence"/>
</dbReference>
<organism evidence="8 9">
    <name type="scientific">Penicillium expansum</name>
    <name type="common">Blue mold rot fungus</name>
    <dbReference type="NCBI Taxonomy" id="27334"/>
    <lineage>
        <taxon>Eukaryota</taxon>
        <taxon>Fungi</taxon>
        <taxon>Dikarya</taxon>
        <taxon>Ascomycota</taxon>
        <taxon>Pezizomycotina</taxon>
        <taxon>Eurotiomycetes</taxon>
        <taxon>Eurotiomycetidae</taxon>
        <taxon>Eurotiales</taxon>
        <taxon>Aspergillaceae</taxon>
        <taxon>Penicillium</taxon>
    </lineage>
</organism>
<dbReference type="PROSITE" id="PS51257">
    <property type="entry name" value="PROKAR_LIPOPROTEIN"/>
    <property type="match status" value="1"/>
</dbReference>
<dbReference type="SUPFAM" id="SSF55298">
    <property type="entry name" value="YjgF-like"/>
    <property type="match status" value="1"/>
</dbReference>
<name>A0A0A2INL7_PENEN</name>
<dbReference type="PANTHER" id="PTHR11552:SF147">
    <property type="entry name" value="CHOLINE DEHYDROGENASE, MITOCHONDRIAL"/>
    <property type="match status" value="1"/>
</dbReference>
<sequence>MSTKAIAGQIFDYIVCGGGTSGCLIAAKLASVPKISVLLVEAGRDSGILPDVLVPGKYVKQLQEDKNGLWELETIPQAYLGGRKLVFLRGKQLRSSSAVNYMALARGPATDYDEWARIFGEDGWKWDNLAVISFTYSMGSLKFDSTFPTLPHYLTYAILNMSAVTGYDYPGYEQLGSISNISAAVSIPAGTRIVATSGQIADNHDPMWGTHAEKFEKSMINIERSLAVASPHITDARKLWEGIFYITSFHVGILSKEEQLQIAEIARRYLGKNKPAWAAICVNGLFPPEALVESQVQAAYWDRK</sequence>
<dbReference type="HOGENOM" id="CLU_915586_0_0_1"/>
<dbReference type="SUPFAM" id="SSF51905">
    <property type="entry name" value="FAD/NAD(P)-binding domain"/>
    <property type="match status" value="1"/>
</dbReference>
<dbReference type="InterPro" id="IPR012132">
    <property type="entry name" value="GMC_OxRdtase"/>
</dbReference>
<evidence type="ECO:0000256" key="2">
    <source>
        <dbReference type="ARBA" id="ARBA00004191"/>
    </source>
</evidence>
<keyword evidence="6" id="KW-0274">FAD</keyword>
<dbReference type="STRING" id="27334.A0A0A2INL7"/>
<comment type="similarity">
    <text evidence="3">Belongs to the GMC oxidoreductase family.</text>
</comment>
<evidence type="ECO:0000256" key="1">
    <source>
        <dbReference type="ARBA" id="ARBA00001974"/>
    </source>
</evidence>
<dbReference type="RefSeq" id="XP_016594169.1">
    <property type="nucleotide sequence ID" value="XM_016747958.1"/>
</dbReference>
<keyword evidence="4" id="KW-0964">Secreted</keyword>
<keyword evidence="5" id="KW-0285">Flavoprotein</keyword>
<evidence type="ECO:0000256" key="5">
    <source>
        <dbReference type="ARBA" id="ARBA00022630"/>
    </source>
</evidence>
<dbReference type="EMBL" id="JQFZ01000308">
    <property type="protein sequence ID" value="KGO51165.1"/>
    <property type="molecule type" value="Genomic_DNA"/>
</dbReference>
<dbReference type="InterPro" id="IPR035959">
    <property type="entry name" value="RutC-like_sf"/>
</dbReference>
<dbReference type="Pfam" id="PF00732">
    <property type="entry name" value="GMC_oxred_N"/>
    <property type="match status" value="1"/>
</dbReference>
<evidence type="ECO:0000259" key="7">
    <source>
        <dbReference type="Pfam" id="PF00732"/>
    </source>
</evidence>
<dbReference type="Gene3D" id="3.30.1330.40">
    <property type="entry name" value="RutC-like"/>
    <property type="match status" value="1"/>
</dbReference>
<dbReference type="GeneID" id="27683379"/>
<dbReference type="AlphaFoldDB" id="A0A0A2INL7"/>
<dbReference type="GO" id="GO:0050660">
    <property type="term" value="F:flavin adenine dinucleotide binding"/>
    <property type="evidence" value="ECO:0007669"/>
    <property type="project" value="InterPro"/>
</dbReference>
<dbReference type="GO" id="GO:0016614">
    <property type="term" value="F:oxidoreductase activity, acting on CH-OH group of donors"/>
    <property type="evidence" value="ECO:0007669"/>
    <property type="project" value="InterPro"/>
</dbReference>
<comment type="subcellular location">
    <subcellularLocation>
        <location evidence="2">Secreted</location>
        <location evidence="2">Cell wall</location>
    </subcellularLocation>
</comment>
<comment type="caution">
    <text evidence="8">The sequence shown here is derived from an EMBL/GenBank/DDBJ whole genome shotgun (WGS) entry which is preliminary data.</text>
</comment>
<dbReference type="OrthoDB" id="309640at2759"/>
<keyword evidence="9" id="KW-1185">Reference proteome</keyword>
<evidence type="ECO:0000256" key="6">
    <source>
        <dbReference type="ARBA" id="ARBA00022827"/>
    </source>
</evidence>
<feature type="domain" description="Glucose-methanol-choline oxidoreductase N-terminal" evidence="7">
    <location>
        <begin position="11"/>
        <end position="132"/>
    </location>
</feature>
<reference evidence="8 9" key="1">
    <citation type="journal article" date="2015" name="Mol. Plant Microbe Interact.">
        <title>Genome, transcriptome, and functional analyses of Penicillium expansum provide new insights into secondary metabolism and pathogenicity.</title>
        <authorList>
            <person name="Ballester A.R."/>
            <person name="Marcet-Houben M."/>
            <person name="Levin E."/>
            <person name="Sela N."/>
            <person name="Selma-Lazaro C."/>
            <person name="Carmona L."/>
            <person name="Wisniewski M."/>
            <person name="Droby S."/>
            <person name="Gonzalez-Candelas L."/>
            <person name="Gabaldon T."/>
        </authorList>
    </citation>
    <scope>NUCLEOTIDE SEQUENCE [LARGE SCALE GENOMIC DNA]</scope>
    <source>
        <strain evidence="8 9">MD-8</strain>
    </source>
</reference>
<dbReference type="InterPro" id="IPR036188">
    <property type="entry name" value="FAD/NAD-bd_sf"/>
</dbReference>
<protein>
    <submittedName>
        <fullName evidence="8">Glucose-methanol-choline oxidoreductase, N-terminal</fullName>
    </submittedName>
</protein>
<accession>A0A0A2INL7</accession>
<evidence type="ECO:0000256" key="4">
    <source>
        <dbReference type="ARBA" id="ARBA00022512"/>
    </source>
</evidence>
<dbReference type="Gene3D" id="3.50.50.60">
    <property type="entry name" value="FAD/NAD(P)-binding domain"/>
    <property type="match status" value="1"/>
</dbReference>
<comment type="cofactor">
    <cofactor evidence="1">
        <name>FAD</name>
        <dbReference type="ChEBI" id="CHEBI:57692"/>
    </cofactor>
</comment>
<evidence type="ECO:0000313" key="8">
    <source>
        <dbReference type="EMBL" id="KGO51165.1"/>
    </source>
</evidence>
<dbReference type="VEuPathDB" id="FungiDB:PEXP_108460"/>
<keyword evidence="4" id="KW-0134">Cell wall</keyword>
<gene>
    <name evidence="8" type="ORF">PEX2_106900</name>
</gene>
<proteinExistence type="inferred from homology"/>
<dbReference type="InterPro" id="IPR000172">
    <property type="entry name" value="GMC_OxRdtase_N"/>
</dbReference>